<feature type="domain" description="Acyl-CoA dehydrogenase/oxidase C-terminal" evidence="6">
    <location>
        <begin position="228"/>
        <end position="376"/>
    </location>
</feature>
<gene>
    <name evidence="9" type="ORF">GCM10023235_59420</name>
</gene>
<feature type="domain" description="Acyl-CoA dehydrogenase/oxidase N-terminal" evidence="8">
    <location>
        <begin position="6"/>
        <end position="118"/>
    </location>
</feature>
<dbReference type="Gene3D" id="1.10.540.10">
    <property type="entry name" value="Acyl-CoA dehydrogenase/oxidase, N-terminal domain"/>
    <property type="match status" value="1"/>
</dbReference>
<keyword evidence="5" id="KW-0560">Oxidoreductase</keyword>
<dbReference type="SUPFAM" id="SSF47203">
    <property type="entry name" value="Acyl-CoA dehydrogenase C-terminal domain-like"/>
    <property type="match status" value="1"/>
</dbReference>
<dbReference type="EMBL" id="BAABIS010000001">
    <property type="protein sequence ID" value="GAA4872501.1"/>
    <property type="molecule type" value="Genomic_DNA"/>
</dbReference>
<dbReference type="PIRSF" id="PIRSF016578">
    <property type="entry name" value="HsaA"/>
    <property type="match status" value="1"/>
</dbReference>
<keyword evidence="10" id="KW-1185">Reference proteome</keyword>
<evidence type="ECO:0000259" key="7">
    <source>
        <dbReference type="Pfam" id="PF02770"/>
    </source>
</evidence>
<dbReference type="InterPro" id="IPR009075">
    <property type="entry name" value="AcylCo_DH/oxidase_C"/>
</dbReference>
<evidence type="ECO:0000313" key="10">
    <source>
        <dbReference type="Proteomes" id="UP001501752"/>
    </source>
</evidence>
<dbReference type="RefSeq" id="WP_345699959.1">
    <property type="nucleotide sequence ID" value="NZ_BAABIS010000001.1"/>
</dbReference>
<evidence type="ECO:0000256" key="1">
    <source>
        <dbReference type="ARBA" id="ARBA00001974"/>
    </source>
</evidence>
<accession>A0ABP9EEJ1</accession>
<name>A0ABP9EEJ1_9ACTN</name>
<comment type="similarity">
    <text evidence="2 5">Belongs to the acyl-CoA dehydrogenase family.</text>
</comment>
<dbReference type="InterPro" id="IPR006089">
    <property type="entry name" value="Acyl-CoA_DH_CS"/>
</dbReference>
<keyword evidence="4 5" id="KW-0274">FAD</keyword>
<comment type="caution">
    <text evidence="9">The sequence shown here is derived from an EMBL/GenBank/DDBJ whole genome shotgun (WGS) entry which is preliminary data.</text>
</comment>
<evidence type="ECO:0000259" key="6">
    <source>
        <dbReference type="Pfam" id="PF00441"/>
    </source>
</evidence>
<keyword evidence="3 5" id="KW-0285">Flavoprotein</keyword>
<evidence type="ECO:0000256" key="2">
    <source>
        <dbReference type="ARBA" id="ARBA00009347"/>
    </source>
</evidence>
<reference evidence="10" key="1">
    <citation type="journal article" date="2019" name="Int. J. Syst. Evol. Microbiol.">
        <title>The Global Catalogue of Microorganisms (GCM) 10K type strain sequencing project: providing services to taxonomists for standard genome sequencing and annotation.</title>
        <authorList>
            <consortium name="The Broad Institute Genomics Platform"/>
            <consortium name="The Broad Institute Genome Sequencing Center for Infectious Disease"/>
            <person name="Wu L."/>
            <person name="Ma J."/>
        </authorList>
    </citation>
    <scope>NUCLEOTIDE SEQUENCE [LARGE SCALE GENOMIC DNA]</scope>
    <source>
        <strain evidence="10">JCM 13006</strain>
    </source>
</reference>
<dbReference type="SUPFAM" id="SSF56645">
    <property type="entry name" value="Acyl-CoA dehydrogenase NM domain-like"/>
    <property type="match status" value="1"/>
</dbReference>
<sequence length="382" mass="40801">MNLELTEEQAAVRELAADFTDREIVPHAAEWDRAEQVDLGIVRKLGKLGFLGLTLPEEYGGSGGDHLAYCLVLEELGRGDSSVRGIVSVSLGLVGKSVNSFGTEEQKRHWLPRLTSGEALACFALTEPGTGSDAANLTTRAVRDGDDWLITGSKTFITNGTWAEVALVFARTGGPGHRGVTAFLVPTDSPGFERRLIHGKLGLRGQATAELTFDGVRVPDSARLGAEGKGFTVAMAALAKGRMSVAAGCVGIARACLEAAVRYAGEREQFGKPIASHQLVQELISDIAVDVDAARLLTWRVADHIERGLPFATESSVAKLYASEAAVRAANNALQVFGGYGFIDEYPVGKYLRDARVMTLYEGTSQIHKLLIGRSLTGINAF</sequence>
<evidence type="ECO:0000256" key="5">
    <source>
        <dbReference type="RuleBase" id="RU362125"/>
    </source>
</evidence>
<dbReference type="InterPro" id="IPR046373">
    <property type="entry name" value="Acyl-CoA_Oxase/DH_mid-dom_sf"/>
</dbReference>
<dbReference type="PANTHER" id="PTHR43884:SF12">
    <property type="entry name" value="ISOVALERYL-COA DEHYDROGENASE, MITOCHONDRIAL-RELATED"/>
    <property type="match status" value="1"/>
</dbReference>
<dbReference type="InterPro" id="IPR009100">
    <property type="entry name" value="AcylCoA_DH/oxidase_NM_dom_sf"/>
</dbReference>
<evidence type="ECO:0000256" key="3">
    <source>
        <dbReference type="ARBA" id="ARBA00022630"/>
    </source>
</evidence>
<dbReference type="Pfam" id="PF02770">
    <property type="entry name" value="Acyl-CoA_dh_M"/>
    <property type="match status" value="1"/>
</dbReference>
<feature type="domain" description="Acyl-CoA oxidase/dehydrogenase middle" evidence="7">
    <location>
        <begin position="122"/>
        <end position="216"/>
    </location>
</feature>
<evidence type="ECO:0000313" key="9">
    <source>
        <dbReference type="EMBL" id="GAA4872501.1"/>
    </source>
</evidence>
<proteinExistence type="inferred from homology"/>
<dbReference type="Gene3D" id="2.40.110.10">
    <property type="entry name" value="Butyryl-CoA Dehydrogenase, subunit A, domain 2"/>
    <property type="match status" value="1"/>
</dbReference>
<protein>
    <submittedName>
        <fullName evidence="9">Acyl-CoA dehydrogenase family protein</fullName>
    </submittedName>
</protein>
<dbReference type="InterPro" id="IPR036250">
    <property type="entry name" value="AcylCo_DH-like_C"/>
</dbReference>
<organism evidence="9 10">
    <name type="scientific">Kitasatospora terrestris</name>
    <dbReference type="NCBI Taxonomy" id="258051"/>
    <lineage>
        <taxon>Bacteria</taxon>
        <taxon>Bacillati</taxon>
        <taxon>Actinomycetota</taxon>
        <taxon>Actinomycetes</taxon>
        <taxon>Kitasatosporales</taxon>
        <taxon>Streptomycetaceae</taxon>
        <taxon>Kitasatospora</taxon>
    </lineage>
</organism>
<evidence type="ECO:0000256" key="4">
    <source>
        <dbReference type="ARBA" id="ARBA00022827"/>
    </source>
</evidence>
<dbReference type="InterPro" id="IPR037069">
    <property type="entry name" value="AcylCoA_DH/ox_N_sf"/>
</dbReference>
<dbReference type="InterPro" id="IPR013786">
    <property type="entry name" value="AcylCoA_DH/ox_N"/>
</dbReference>
<evidence type="ECO:0000259" key="8">
    <source>
        <dbReference type="Pfam" id="PF02771"/>
    </source>
</evidence>
<dbReference type="InterPro" id="IPR006091">
    <property type="entry name" value="Acyl-CoA_Oxase/DH_mid-dom"/>
</dbReference>
<comment type="cofactor">
    <cofactor evidence="1 5">
        <name>FAD</name>
        <dbReference type="ChEBI" id="CHEBI:57692"/>
    </cofactor>
</comment>
<dbReference type="Proteomes" id="UP001501752">
    <property type="component" value="Unassembled WGS sequence"/>
</dbReference>
<dbReference type="Pfam" id="PF02771">
    <property type="entry name" value="Acyl-CoA_dh_N"/>
    <property type="match status" value="1"/>
</dbReference>
<dbReference type="PANTHER" id="PTHR43884">
    <property type="entry name" value="ACYL-COA DEHYDROGENASE"/>
    <property type="match status" value="1"/>
</dbReference>
<dbReference type="PROSITE" id="PS00073">
    <property type="entry name" value="ACYL_COA_DH_2"/>
    <property type="match status" value="1"/>
</dbReference>
<dbReference type="Pfam" id="PF00441">
    <property type="entry name" value="Acyl-CoA_dh_1"/>
    <property type="match status" value="1"/>
</dbReference>
<dbReference type="Gene3D" id="1.20.140.10">
    <property type="entry name" value="Butyryl-CoA Dehydrogenase, subunit A, domain 3"/>
    <property type="match status" value="1"/>
</dbReference>